<reference evidence="2 3" key="1">
    <citation type="journal article" date="2015" name="Genome Announc.">
        <title>Draft Genome Sequence and Gene Annotation of the Entomopathogenic Fungus Verticillium hemipterigenum.</title>
        <authorList>
            <person name="Horn F."/>
            <person name="Habel A."/>
            <person name="Scharf D.H."/>
            <person name="Dworschak J."/>
            <person name="Brakhage A.A."/>
            <person name="Guthke R."/>
            <person name="Hertweck C."/>
            <person name="Linde J."/>
        </authorList>
    </citation>
    <scope>NUCLEOTIDE SEQUENCE [LARGE SCALE GENOMIC DNA]</scope>
</reference>
<feature type="region of interest" description="Disordered" evidence="1">
    <location>
        <begin position="125"/>
        <end position="150"/>
    </location>
</feature>
<accession>A0A0A1T7W4</accession>
<dbReference type="Proteomes" id="UP000039046">
    <property type="component" value="Unassembled WGS sequence"/>
</dbReference>
<feature type="region of interest" description="Disordered" evidence="1">
    <location>
        <begin position="1"/>
        <end position="52"/>
    </location>
</feature>
<gene>
    <name evidence="2" type="ORF">VHEMI06650</name>
</gene>
<sequence length="961" mass="106785">MDVVNGDSGGSSHGSSSKSWFRALRKRPSRKFRDDQSWNHRSSPASNDNTFHELPALNTVDSRAYSDHGDSSARQLYQLVQKIRSAPSGPSNVDAAYKEASKHFEKAAALCVAVLSEELKPMAQITSTADGPPRDSSADPPKSPAVLLDSRSSFSGRSLGEAMSGSGGTRTLPFASDTWLSPIRDWKTCLDSLSDAFRTSLAETYKSYERDATPEMIESLFTSKKFRREAVHRMRNASVTRVLSADPQFFPRYEIRFRNYEKLRTELGNVRQILQKGESGISPSRTIVEFPISPRGDAVLEFANLNPDGTSEDPVLRFRISPHVLAETSPIFARMFSGHGYSLHHHDAEDITPHLPAPPTKFYCADGSEVWLYRMPQYESNQYQAMEIMMHAAHMHNAHVPRDVSFEQFVAIAECSIKYKTTSPLELIVEHRWLPQWMHKGADDMPDGLLIISYAFGSRGLFTRMSKSAVLNLKDENDLNSKPWPQKIKDKVWAVRNAKVAQLYECCTATLQEYLQPPTCEPVVEPEFDATAGSRSGLYGPSTTPRTTMPITTTPRCPKGSHWCDAANLGWLMLVFNNMGVTSSILHSNALASNPHPPFRSKSLVQIVDMLRSIPSPTTPVHRGGVCDPIPSFRTLVADIYNTVNGLTLRDVSGKSHGWALSKNLTSEPQIDEATRLDRMAAANDNYTVATEFPEKVLLQILGEIASLGDLHATARVNRAFYETYKTHELHLMKNILRVGRVRSGSQVPLLPKSSSNAEDKSLSSEVQQLADRSPERRRGSTAARSDQDDSDDSSTDDDSSDDELHIDTTGLDADTQQPPEYQTVNSSPVRSIPTRQISIRSSSTATEEDASDAEVSSRGRGQVRFHPLETSHYVEEEEPMTEEEAARILWPDSYDQPTLTPNTPTSVPEGLREKFRVNDQSFSEGSENKTLLTSESRELRQQAMMPGKKLVSAGPSNSRS</sequence>
<feature type="region of interest" description="Disordered" evidence="1">
    <location>
        <begin position="534"/>
        <end position="554"/>
    </location>
</feature>
<feature type="compositionally biased region" description="Acidic residues" evidence="1">
    <location>
        <begin position="789"/>
        <end position="802"/>
    </location>
</feature>
<evidence type="ECO:0000313" key="3">
    <source>
        <dbReference type="Proteomes" id="UP000039046"/>
    </source>
</evidence>
<keyword evidence="3" id="KW-1185">Reference proteome</keyword>
<feature type="compositionally biased region" description="Polar residues" evidence="1">
    <location>
        <begin position="39"/>
        <end position="49"/>
    </location>
</feature>
<feature type="compositionally biased region" description="Polar residues" evidence="1">
    <location>
        <begin position="896"/>
        <end position="907"/>
    </location>
</feature>
<protein>
    <recommendedName>
        <fullName evidence="4">F-box domain-containing protein</fullName>
    </recommendedName>
</protein>
<organism evidence="2 3">
    <name type="scientific">[Torrubiella] hemipterigena</name>
    <dbReference type="NCBI Taxonomy" id="1531966"/>
    <lineage>
        <taxon>Eukaryota</taxon>
        <taxon>Fungi</taxon>
        <taxon>Dikarya</taxon>
        <taxon>Ascomycota</taxon>
        <taxon>Pezizomycotina</taxon>
        <taxon>Sordariomycetes</taxon>
        <taxon>Hypocreomycetidae</taxon>
        <taxon>Hypocreales</taxon>
        <taxon>Clavicipitaceae</taxon>
        <taxon>Clavicipitaceae incertae sedis</taxon>
        <taxon>'Torrubiella' clade</taxon>
    </lineage>
</organism>
<proteinExistence type="predicted"/>
<evidence type="ECO:0000313" key="2">
    <source>
        <dbReference type="EMBL" id="CEJ90899.1"/>
    </source>
</evidence>
<dbReference type="AlphaFoldDB" id="A0A0A1T7W4"/>
<feature type="compositionally biased region" description="Polar residues" evidence="1">
    <location>
        <begin position="919"/>
        <end position="935"/>
    </location>
</feature>
<feature type="compositionally biased region" description="Low complexity" evidence="1">
    <location>
        <begin position="541"/>
        <end position="554"/>
    </location>
</feature>
<dbReference type="OrthoDB" id="5376710at2759"/>
<dbReference type="STRING" id="1531966.A0A0A1T7W4"/>
<feature type="compositionally biased region" description="Polar residues" evidence="1">
    <location>
        <begin position="815"/>
        <end position="846"/>
    </location>
</feature>
<evidence type="ECO:0008006" key="4">
    <source>
        <dbReference type="Google" id="ProtNLM"/>
    </source>
</evidence>
<dbReference type="EMBL" id="CDHN01000003">
    <property type="protein sequence ID" value="CEJ90899.1"/>
    <property type="molecule type" value="Genomic_DNA"/>
</dbReference>
<name>A0A0A1T7W4_9HYPO</name>
<evidence type="ECO:0000256" key="1">
    <source>
        <dbReference type="SAM" id="MobiDB-lite"/>
    </source>
</evidence>
<feature type="region of interest" description="Disordered" evidence="1">
    <location>
        <begin position="748"/>
        <end position="961"/>
    </location>
</feature>
<dbReference type="HOGENOM" id="CLU_008374_0_0_1"/>